<proteinExistence type="predicted"/>
<protein>
    <submittedName>
        <fullName evidence="1">Uncharacterized protein</fullName>
    </submittedName>
</protein>
<dbReference type="AlphaFoldDB" id="A0AAD1YPZ4"/>
<sequence length="124" mass="13895">MQHPIDSTSPYYQYYQTHLHNSSYPVWLLNSILYSGKPDDASYGDGPVSPPSGCNNCTIYQHPCHHQPPPPSRCQSHDTLPPPVVQGNCPPAPTTPIQCCQYAPPMPFYSPCNNYSDRVLCNFR</sequence>
<accession>A0AAD1YPZ4</accession>
<dbReference type="Proteomes" id="UP000834106">
    <property type="component" value="Chromosome 1"/>
</dbReference>
<name>A0AAD1YPZ4_9LAMI</name>
<reference evidence="1" key="1">
    <citation type="submission" date="2023-05" db="EMBL/GenBank/DDBJ databases">
        <authorList>
            <person name="Huff M."/>
        </authorList>
    </citation>
    <scope>NUCLEOTIDE SEQUENCE</scope>
</reference>
<evidence type="ECO:0000313" key="1">
    <source>
        <dbReference type="EMBL" id="CAI9753750.1"/>
    </source>
</evidence>
<evidence type="ECO:0000313" key="2">
    <source>
        <dbReference type="Proteomes" id="UP000834106"/>
    </source>
</evidence>
<gene>
    <name evidence="1" type="ORF">FPE_LOCUS1181</name>
</gene>
<organism evidence="1 2">
    <name type="scientific">Fraxinus pennsylvanica</name>
    <dbReference type="NCBI Taxonomy" id="56036"/>
    <lineage>
        <taxon>Eukaryota</taxon>
        <taxon>Viridiplantae</taxon>
        <taxon>Streptophyta</taxon>
        <taxon>Embryophyta</taxon>
        <taxon>Tracheophyta</taxon>
        <taxon>Spermatophyta</taxon>
        <taxon>Magnoliopsida</taxon>
        <taxon>eudicotyledons</taxon>
        <taxon>Gunneridae</taxon>
        <taxon>Pentapetalae</taxon>
        <taxon>asterids</taxon>
        <taxon>lamiids</taxon>
        <taxon>Lamiales</taxon>
        <taxon>Oleaceae</taxon>
        <taxon>Oleeae</taxon>
        <taxon>Fraxinus</taxon>
    </lineage>
</organism>
<dbReference type="EMBL" id="OU503036">
    <property type="protein sequence ID" value="CAI9753750.1"/>
    <property type="molecule type" value="Genomic_DNA"/>
</dbReference>
<keyword evidence="2" id="KW-1185">Reference proteome</keyword>